<dbReference type="GO" id="GO:0042555">
    <property type="term" value="C:MCM complex"/>
    <property type="evidence" value="ECO:0007669"/>
    <property type="project" value="TreeGrafter"/>
</dbReference>
<dbReference type="SUPFAM" id="SSF50249">
    <property type="entry name" value="Nucleic acid-binding proteins"/>
    <property type="match status" value="1"/>
</dbReference>
<feature type="domain" description="MCM C-terminal AAA(+) ATPase" evidence="7">
    <location>
        <begin position="195"/>
        <end position="369"/>
    </location>
</feature>
<dbReference type="SUPFAM" id="SSF52540">
    <property type="entry name" value="P-loop containing nucleoside triphosphate hydrolases"/>
    <property type="match status" value="1"/>
</dbReference>
<dbReference type="PANTHER" id="PTHR11630:SF48">
    <property type="entry name" value="DNA HELICASE MCM9"/>
    <property type="match status" value="1"/>
</dbReference>
<dbReference type="Gene3D" id="2.40.50.140">
    <property type="entry name" value="Nucleic acid-binding proteins"/>
    <property type="match status" value="1"/>
</dbReference>
<dbReference type="InterPro" id="IPR027417">
    <property type="entry name" value="P-loop_NTPase"/>
</dbReference>
<reference evidence="8" key="1">
    <citation type="journal article" date="2004" name="Nature">
        <title>Genome duplication in the teleost fish Tetraodon nigroviridis reveals the early vertebrate proto-karyotype.</title>
        <authorList>
            <person name="Jaillon O."/>
            <person name="Aury J.-M."/>
            <person name="Brunet F."/>
            <person name="Petit J.-L."/>
            <person name="Stange-Thomann N."/>
            <person name="Mauceli E."/>
            <person name="Bouneau L."/>
            <person name="Fischer C."/>
            <person name="Ozouf-Costaz C."/>
            <person name="Bernot A."/>
            <person name="Nicaud S."/>
            <person name="Jaffe D."/>
            <person name="Fisher S."/>
            <person name="Lutfalla G."/>
            <person name="Dossat C."/>
            <person name="Segurens B."/>
            <person name="Dasilva C."/>
            <person name="Salanoubat M."/>
            <person name="Levy M."/>
            <person name="Boudet N."/>
            <person name="Castellano S."/>
            <person name="Anthouard V."/>
            <person name="Jubin C."/>
            <person name="Castelli V."/>
            <person name="Katinka M."/>
            <person name="Vacherie B."/>
            <person name="Biemont C."/>
            <person name="Skalli Z."/>
            <person name="Cattolico L."/>
            <person name="Poulain J."/>
            <person name="De Berardinis V."/>
            <person name="Cruaud C."/>
            <person name="Duprat S."/>
            <person name="Brottier P."/>
            <person name="Coutanceau J.-P."/>
            <person name="Gouzy J."/>
            <person name="Parra G."/>
            <person name="Lardier G."/>
            <person name="Chapple C."/>
            <person name="McKernan K.J."/>
            <person name="McEwan P."/>
            <person name="Bosak S."/>
            <person name="Kellis M."/>
            <person name="Volff J.-N."/>
            <person name="Guigo R."/>
            <person name="Zody M.C."/>
            <person name="Mesirov J."/>
            <person name="Lindblad-Toh K."/>
            <person name="Birren B."/>
            <person name="Nusbaum C."/>
            <person name="Kahn D."/>
            <person name="Robinson-Rechavi M."/>
            <person name="Laudet V."/>
            <person name="Schachter V."/>
            <person name="Quetier F."/>
            <person name="Saurin W."/>
            <person name="Scarpelli C."/>
            <person name="Wincker P."/>
            <person name="Lander E.S."/>
            <person name="Weissenbach J."/>
            <person name="Roest Crollius H."/>
        </authorList>
    </citation>
    <scope>NUCLEOTIDE SEQUENCE [LARGE SCALE GENOMIC DNA]</scope>
</reference>
<dbReference type="Gene3D" id="3.40.50.300">
    <property type="entry name" value="P-loop containing nucleotide triphosphate hydrolases"/>
    <property type="match status" value="1"/>
</dbReference>
<gene>
    <name evidence="8" type="ORF">GSTENG00013950001</name>
</gene>
<proteinExistence type="inferred from homology"/>
<dbReference type="KEGG" id="tng:GSTEN00013950G001"/>
<dbReference type="GO" id="GO:0016787">
    <property type="term" value="F:hydrolase activity"/>
    <property type="evidence" value="ECO:0007669"/>
    <property type="project" value="UniProtKB-KW"/>
</dbReference>
<accession>Q4SRE5</accession>
<dbReference type="SMART" id="SM00350">
    <property type="entry name" value="MCM"/>
    <property type="match status" value="1"/>
</dbReference>
<dbReference type="InterPro" id="IPR033762">
    <property type="entry name" value="MCM_OB"/>
</dbReference>
<dbReference type="Pfam" id="PF17207">
    <property type="entry name" value="MCM_OB"/>
    <property type="match status" value="1"/>
</dbReference>
<keyword evidence="3 6" id="KW-0547">Nucleotide-binding</keyword>
<dbReference type="GO" id="GO:0000724">
    <property type="term" value="P:double-strand break repair via homologous recombination"/>
    <property type="evidence" value="ECO:0007669"/>
    <property type="project" value="TreeGrafter"/>
</dbReference>
<dbReference type="PROSITE" id="PS50051">
    <property type="entry name" value="MCM_2"/>
    <property type="match status" value="1"/>
</dbReference>
<reference evidence="8" key="2">
    <citation type="submission" date="2004-02" db="EMBL/GenBank/DDBJ databases">
        <authorList>
            <consortium name="Genoscope"/>
            <consortium name="Whitehead Institute Centre for Genome Research"/>
        </authorList>
    </citation>
    <scope>NUCLEOTIDE SEQUENCE</scope>
</reference>
<evidence type="ECO:0000313" key="8">
    <source>
        <dbReference type="EMBL" id="CAF96787.1"/>
    </source>
</evidence>
<dbReference type="GO" id="GO:0005524">
    <property type="term" value="F:ATP binding"/>
    <property type="evidence" value="ECO:0007669"/>
    <property type="project" value="UniProtKB-KW"/>
</dbReference>
<evidence type="ECO:0000256" key="6">
    <source>
        <dbReference type="RuleBase" id="RU004070"/>
    </source>
</evidence>
<keyword evidence="5 6" id="KW-0067">ATP-binding</keyword>
<dbReference type="GO" id="GO:0003697">
    <property type="term" value="F:single-stranded DNA binding"/>
    <property type="evidence" value="ECO:0007669"/>
    <property type="project" value="TreeGrafter"/>
</dbReference>
<dbReference type="InterPro" id="IPR031327">
    <property type="entry name" value="MCM"/>
</dbReference>
<evidence type="ECO:0000256" key="1">
    <source>
        <dbReference type="ARBA" id="ARBA00008010"/>
    </source>
</evidence>
<keyword evidence="6" id="KW-0238">DNA-binding</keyword>
<dbReference type="PRINTS" id="PR01657">
    <property type="entry name" value="MCMFAMILY"/>
</dbReference>
<dbReference type="Pfam" id="PF00493">
    <property type="entry name" value="MCM"/>
    <property type="match status" value="2"/>
</dbReference>
<dbReference type="EMBL" id="CAAE01014527">
    <property type="protein sequence ID" value="CAF96787.1"/>
    <property type="molecule type" value="Genomic_DNA"/>
</dbReference>
<evidence type="ECO:0000259" key="7">
    <source>
        <dbReference type="PROSITE" id="PS50051"/>
    </source>
</evidence>
<dbReference type="PANTHER" id="PTHR11630">
    <property type="entry name" value="DNA REPLICATION LICENSING FACTOR MCM FAMILY MEMBER"/>
    <property type="match status" value="1"/>
</dbReference>
<organism evidence="8">
    <name type="scientific">Tetraodon nigroviridis</name>
    <name type="common">Spotted green pufferfish</name>
    <name type="synonym">Chelonodon nigroviridis</name>
    <dbReference type="NCBI Taxonomy" id="99883"/>
    <lineage>
        <taxon>Eukaryota</taxon>
        <taxon>Metazoa</taxon>
        <taxon>Chordata</taxon>
        <taxon>Craniata</taxon>
        <taxon>Vertebrata</taxon>
        <taxon>Euteleostomi</taxon>
        <taxon>Actinopterygii</taxon>
        <taxon>Neopterygii</taxon>
        <taxon>Teleostei</taxon>
        <taxon>Neoteleostei</taxon>
        <taxon>Acanthomorphata</taxon>
        <taxon>Eupercaria</taxon>
        <taxon>Tetraodontiformes</taxon>
        <taxon>Tetradontoidea</taxon>
        <taxon>Tetraodontidae</taxon>
        <taxon>Tetraodon</taxon>
    </lineage>
</organism>
<feature type="non-terminal residue" evidence="8">
    <location>
        <position position="369"/>
    </location>
</feature>
<dbReference type="InterPro" id="IPR012340">
    <property type="entry name" value="NA-bd_OB-fold"/>
</dbReference>
<dbReference type="EC" id="3.6.4.12" evidence="2"/>
<keyword evidence="4" id="KW-0378">Hydrolase</keyword>
<dbReference type="OrthoDB" id="271325at2759"/>
<comment type="caution">
    <text evidence="8">The sequence shown here is derived from an EMBL/GenBank/DDBJ whole genome shotgun (WGS) entry which is preliminary data.</text>
</comment>
<sequence length="369" mass="40209">RSRDVGRFLSVTGTVIRTSAAKVLEYEREYICSSCRHVFTKQADFEQFYSFSHQMSCPNPAGCTSTRFSSLSRDSEPGACKDYQEIKIQEQVQRLSVGKIPRSMVVVLEDDLVDSCKSGDDVTVYGVMCQRWKPCYDGAPCCVELVLRANNVEVANRSNHPTSAVALKDIQEEYEDFWKSYQHFPLSGRNFILLSLCPQVFGMYVVKLAVALVLAGGVERRDASGTKVRGECHMLLVGDPGTGKSQLLKYAAKVIPRSILTTGIGSTSAGRLSLAAALLARSTKAAQTLGAQKSLKVLGWINRPLACVSEGLTVAAVKDGNDWHLEAGALVLADGGLCCIDEFSSIKEHERISIHEAMEQQSISVAKAG</sequence>
<name>Q4SRE5_TETNG</name>
<keyword evidence="4" id="KW-0347">Helicase</keyword>
<protein>
    <recommendedName>
        <fullName evidence="2">DNA helicase</fullName>
        <ecNumber evidence="2">3.6.4.12</ecNumber>
    </recommendedName>
</protein>
<evidence type="ECO:0000256" key="3">
    <source>
        <dbReference type="ARBA" id="ARBA00022741"/>
    </source>
</evidence>
<dbReference type="GO" id="GO:0017116">
    <property type="term" value="F:single-stranded DNA helicase activity"/>
    <property type="evidence" value="ECO:0007669"/>
    <property type="project" value="TreeGrafter"/>
</dbReference>
<evidence type="ECO:0000256" key="5">
    <source>
        <dbReference type="ARBA" id="ARBA00022840"/>
    </source>
</evidence>
<comment type="similarity">
    <text evidence="1 6">Belongs to the MCM family.</text>
</comment>
<dbReference type="InterPro" id="IPR001208">
    <property type="entry name" value="MCM_dom"/>
</dbReference>
<evidence type="ECO:0000256" key="4">
    <source>
        <dbReference type="ARBA" id="ARBA00022806"/>
    </source>
</evidence>
<evidence type="ECO:0000256" key="2">
    <source>
        <dbReference type="ARBA" id="ARBA00012551"/>
    </source>
</evidence>
<dbReference type="GO" id="GO:0005634">
    <property type="term" value="C:nucleus"/>
    <property type="evidence" value="ECO:0007669"/>
    <property type="project" value="UniProtKB-SubCell"/>
</dbReference>
<dbReference type="AlphaFoldDB" id="Q4SRE5"/>